<feature type="domain" description="PAC" evidence="4">
    <location>
        <begin position="192"/>
        <end position="249"/>
    </location>
</feature>
<evidence type="ECO:0000259" key="3">
    <source>
        <dbReference type="PROSITE" id="PS50112"/>
    </source>
</evidence>
<dbReference type="SMART" id="SM00283">
    <property type="entry name" value="MA"/>
    <property type="match status" value="1"/>
</dbReference>
<feature type="domain" description="PAS" evidence="3">
    <location>
        <begin position="124"/>
        <end position="177"/>
    </location>
</feature>
<protein>
    <submittedName>
        <fullName evidence="5">PAS domain S-box protein</fullName>
    </submittedName>
</protein>
<dbReference type="GO" id="GO:0016020">
    <property type="term" value="C:membrane"/>
    <property type="evidence" value="ECO:0007669"/>
    <property type="project" value="InterPro"/>
</dbReference>
<dbReference type="SMART" id="SM00091">
    <property type="entry name" value="PAS"/>
    <property type="match status" value="2"/>
</dbReference>
<dbReference type="InterPro" id="IPR004090">
    <property type="entry name" value="Chemotax_Me-accpt_rcpt"/>
</dbReference>
<dbReference type="InterPro" id="IPR000700">
    <property type="entry name" value="PAS-assoc_C"/>
</dbReference>
<dbReference type="GO" id="GO:0006935">
    <property type="term" value="P:chemotaxis"/>
    <property type="evidence" value="ECO:0007669"/>
    <property type="project" value="InterPro"/>
</dbReference>
<dbReference type="InterPro" id="IPR013655">
    <property type="entry name" value="PAS_fold_3"/>
</dbReference>
<dbReference type="SUPFAM" id="SSF55785">
    <property type="entry name" value="PYP-like sensor domain (PAS domain)"/>
    <property type="match status" value="2"/>
</dbReference>
<dbReference type="Proteomes" id="UP000320948">
    <property type="component" value="Unassembled WGS sequence"/>
</dbReference>
<dbReference type="SUPFAM" id="SSF58104">
    <property type="entry name" value="Methyl-accepting chemotaxis protein (MCP) signaling domain"/>
    <property type="match status" value="1"/>
</dbReference>
<dbReference type="InterPro" id="IPR001610">
    <property type="entry name" value="PAC"/>
</dbReference>
<reference evidence="5 6" key="1">
    <citation type="journal article" date="2017" name="Nat. Commun.">
        <title>In situ click chemistry generation of cyclooxygenase-2 inhibitors.</title>
        <authorList>
            <person name="Bhardwaj A."/>
            <person name="Kaur J."/>
            <person name="Wuest M."/>
            <person name="Wuest F."/>
        </authorList>
    </citation>
    <scope>NUCLEOTIDE SEQUENCE [LARGE SCALE GENOMIC DNA]</scope>
    <source>
        <strain evidence="5">S2_018_000_R2_106</strain>
    </source>
</reference>
<dbReference type="GO" id="GO:0007165">
    <property type="term" value="P:signal transduction"/>
    <property type="evidence" value="ECO:0007669"/>
    <property type="project" value="UniProtKB-KW"/>
</dbReference>
<feature type="domain" description="PAS" evidence="3">
    <location>
        <begin position="22"/>
        <end position="78"/>
    </location>
</feature>
<dbReference type="Gene3D" id="3.30.450.20">
    <property type="entry name" value="PAS domain"/>
    <property type="match status" value="2"/>
</dbReference>
<dbReference type="PANTHER" id="PTHR24422">
    <property type="entry name" value="CHEMOTAXIS PROTEIN METHYLTRANSFERASE"/>
    <property type="match status" value="1"/>
</dbReference>
<dbReference type="NCBIfam" id="TIGR00229">
    <property type="entry name" value="sensory_box"/>
    <property type="match status" value="2"/>
</dbReference>
<dbReference type="PANTHER" id="PTHR24422:SF10">
    <property type="entry name" value="CHEMOTAXIS PROTEIN METHYLTRANSFERASE 2"/>
    <property type="match status" value="1"/>
</dbReference>
<dbReference type="PROSITE" id="PS50113">
    <property type="entry name" value="PAC"/>
    <property type="match status" value="1"/>
</dbReference>
<dbReference type="PROSITE" id="PS50111">
    <property type="entry name" value="CHEMOTAXIS_TRANSDUC_2"/>
    <property type="match status" value="1"/>
</dbReference>
<dbReference type="Gene3D" id="1.10.287.950">
    <property type="entry name" value="Methyl-accepting chemotaxis protein"/>
    <property type="match status" value="1"/>
</dbReference>
<gene>
    <name evidence="5" type="ORF">DI628_02165</name>
</gene>
<evidence type="ECO:0000256" key="1">
    <source>
        <dbReference type="PROSITE-ProRule" id="PRU00284"/>
    </source>
</evidence>
<accession>A0A6N4R342</accession>
<dbReference type="InterPro" id="IPR000014">
    <property type="entry name" value="PAS"/>
</dbReference>
<dbReference type="AlphaFoldDB" id="A0A6N4R342"/>
<sequence>MLSLLTSVQRSLLFALDKSQAIIHFQPDGTIIWANENFLKATGYSLEDIKGRHHSMFMPQGQAQLEPYKIFWQELRAGHFQSGQYTRVNKQGRKIILQATYNPLVDKHGKVFRVVKSAVDITLQTNKMNEALNRTQAVIHFNLDGTISEANDAFYQTMGYKPEEVVGKHHRMFVAPDYAQSREYAEFWHKLRRGEFQAGRFQRYGKGGRSIVLQASYNPFYTTSGELYKIVKYATDITERENLANETVSIVRLVSQSTGEITSSISDISRSMGGMRQSVQGVSEQTFLAEDAVSSLQLATESMGEVVTLIDEISDRINLLSLNAAIEAARAGDAGRGFSVVADEVKKLAGQTSQSTADIYQKIRDIQGVSANVSQSLGYIRSLVNVVDADTATIAAATEQQSSMIQNISQNMGRLSELTSA</sequence>
<organism evidence="5 6">
    <name type="scientific">Blastochloris viridis</name>
    <name type="common">Rhodopseudomonas viridis</name>
    <dbReference type="NCBI Taxonomy" id="1079"/>
    <lineage>
        <taxon>Bacteria</taxon>
        <taxon>Pseudomonadati</taxon>
        <taxon>Pseudomonadota</taxon>
        <taxon>Alphaproteobacteria</taxon>
        <taxon>Hyphomicrobiales</taxon>
        <taxon>Blastochloridaceae</taxon>
        <taxon>Blastochloris</taxon>
    </lineage>
</organism>
<name>A0A6N4R342_BLAVI</name>
<dbReference type="Pfam" id="PF00015">
    <property type="entry name" value="MCPsignal"/>
    <property type="match status" value="1"/>
</dbReference>
<dbReference type="PRINTS" id="PR00260">
    <property type="entry name" value="CHEMTRNSDUCR"/>
</dbReference>
<feature type="domain" description="Methyl-accepting transducer" evidence="2">
    <location>
        <begin position="234"/>
        <end position="421"/>
    </location>
</feature>
<keyword evidence="1" id="KW-0807">Transducer</keyword>
<dbReference type="PROSITE" id="PS50112">
    <property type="entry name" value="PAS"/>
    <property type="match status" value="2"/>
</dbReference>
<comment type="caution">
    <text evidence="5">The sequence shown here is derived from an EMBL/GenBank/DDBJ whole genome shotgun (WGS) entry which is preliminary data.</text>
</comment>
<dbReference type="SMART" id="SM00086">
    <property type="entry name" value="PAC"/>
    <property type="match status" value="2"/>
</dbReference>
<dbReference type="InterPro" id="IPR004089">
    <property type="entry name" value="MCPsignal_dom"/>
</dbReference>
<proteinExistence type="predicted"/>
<evidence type="ECO:0000313" key="5">
    <source>
        <dbReference type="EMBL" id="TKW61446.1"/>
    </source>
</evidence>
<dbReference type="Pfam" id="PF08447">
    <property type="entry name" value="PAS_3"/>
    <property type="match status" value="1"/>
</dbReference>
<evidence type="ECO:0000259" key="2">
    <source>
        <dbReference type="PROSITE" id="PS50111"/>
    </source>
</evidence>
<dbReference type="Pfam" id="PF13426">
    <property type="entry name" value="PAS_9"/>
    <property type="match status" value="1"/>
</dbReference>
<dbReference type="InterPro" id="IPR035965">
    <property type="entry name" value="PAS-like_dom_sf"/>
</dbReference>
<dbReference type="GO" id="GO:0004888">
    <property type="term" value="F:transmembrane signaling receptor activity"/>
    <property type="evidence" value="ECO:0007669"/>
    <property type="project" value="InterPro"/>
</dbReference>
<evidence type="ECO:0000259" key="4">
    <source>
        <dbReference type="PROSITE" id="PS50113"/>
    </source>
</evidence>
<dbReference type="CDD" id="cd00130">
    <property type="entry name" value="PAS"/>
    <property type="match status" value="2"/>
</dbReference>
<dbReference type="EMBL" id="VAFM01000001">
    <property type="protein sequence ID" value="TKW61446.1"/>
    <property type="molecule type" value="Genomic_DNA"/>
</dbReference>
<evidence type="ECO:0000313" key="6">
    <source>
        <dbReference type="Proteomes" id="UP000320948"/>
    </source>
</evidence>
<dbReference type="InterPro" id="IPR050903">
    <property type="entry name" value="Bact_Chemotaxis_MeTrfase"/>
</dbReference>